<dbReference type="STRING" id="1802555.A2755_01475"/>
<dbReference type="PANTHER" id="PTHR32432:SF3">
    <property type="entry name" value="ETHANOLAMINE UTILIZATION PROTEIN EUTJ"/>
    <property type="match status" value="1"/>
</dbReference>
<dbReference type="InterPro" id="IPR050696">
    <property type="entry name" value="FtsA/MreB"/>
</dbReference>
<dbReference type="NCBIfam" id="TIGR01175">
    <property type="entry name" value="pilM"/>
    <property type="match status" value="1"/>
</dbReference>
<dbReference type="SUPFAM" id="SSF53067">
    <property type="entry name" value="Actin-like ATPase domain"/>
    <property type="match status" value="2"/>
</dbReference>
<comment type="caution">
    <text evidence="1">The sequence shown here is derived from an EMBL/GenBank/DDBJ whole genome shotgun (WGS) entry which is preliminary data.</text>
</comment>
<dbReference type="PANTHER" id="PTHR32432">
    <property type="entry name" value="CELL DIVISION PROTEIN FTSA-RELATED"/>
    <property type="match status" value="1"/>
</dbReference>
<protein>
    <recommendedName>
        <fullName evidence="3">SHS2 domain-containing protein</fullName>
    </recommendedName>
</protein>
<proteinExistence type="predicted"/>
<evidence type="ECO:0000313" key="2">
    <source>
        <dbReference type="Proteomes" id="UP000177029"/>
    </source>
</evidence>
<evidence type="ECO:0008006" key="3">
    <source>
        <dbReference type="Google" id="ProtNLM"/>
    </source>
</evidence>
<dbReference type="Proteomes" id="UP000177029">
    <property type="component" value="Unassembled WGS sequence"/>
</dbReference>
<dbReference type="Gene3D" id="3.30.420.40">
    <property type="match status" value="2"/>
</dbReference>
<sequence>MFDFFKKLVKPNKFLGCDIGTTSIKMVELERSGSATKLHNYALLETLGHFERSNNVIQANALKLSERETVSLLKTLLRKGKFSADSVVVSIPSFASFTTLIELPDMNPEETKKTMLYQIQEHVPLPLSEITVDWTVVGQREDESGFTKQQILMVAIPNETVERYRGIFKACGLRLRALEVEMLASTRAVIGTDQTPTVVLDIGARSTNITVVDQGFVKHNTQIDYAGDSLTVAIAKGLGINSKRAEELKKQRGLLGGRGEYELSTLEIPFLDVILQEADSVRREYEQNFQNKIQRLMLLGGGANLLGIEKYAEEKLQTPVVLGNGLLYVGAPAELSVVAKELETRFATAIGLAIKGLL</sequence>
<gene>
    <name evidence="1" type="ORF">A2755_01475</name>
</gene>
<dbReference type="Gene3D" id="3.30.1490.300">
    <property type="match status" value="1"/>
</dbReference>
<dbReference type="CDD" id="cd24049">
    <property type="entry name" value="ASKHA_NBD_PilM"/>
    <property type="match status" value="1"/>
</dbReference>
<organism evidence="1 2">
    <name type="scientific">Candidatus Wolfebacteria bacterium RIFCSPHIGHO2_01_FULL_48_22</name>
    <dbReference type="NCBI Taxonomy" id="1802555"/>
    <lineage>
        <taxon>Bacteria</taxon>
        <taxon>Candidatus Wolfeibacteriota</taxon>
    </lineage>
</organism>
<dbReference type="InterPro" id="IPR043129">
    <property type="entry name" value="ATPase_NBD"/>
</dbReference>
<evidence type="ECO:0000313" key="1">
    <source>
        <dbReference type="EMBL" id="OGM92411.1"/>
    </source>
</evidence>
<name>A0A1F8DUU2_9BACT</name>
<dbReference type="InterPro" id="IPR005883">
    <property type="entry name" value="PilM"/>
</dbReference>
<dbReference type="Pfam" id="PF11104">
    <property type="entry name" value="PilM_2"/>
    <property type="match status" value="1"/>
</dbReference>
<dbReference type="EMBL" id="MGIP01000002">
    <property type="protein sequence ID" value="OGM92411.1"/>
    <property type="molecule type" value="Genomic_DNA"/>
</dbReference>
<accession>A0A1F8DUU2</accession>
<dbReference type="PIRSF" id="PIRSF019169">
    <property type="entry name" value="PilM"/>
    <property type="match status" value="1"/>
</dbReference>
<reference evidence="1 2" key="1">
    <citation type="journal article" date="2016" name="Nat. Commun.">
        <title>Thousands of microbial genomes shed light on interconnected biogeochemical processes in an aquifer system.</title>
        <authorList>
            <person name="Anantharaman K."/>
            <person name="Brown C.T."/>
            <person name="Hug L.A."/>
            <person name="Sharon I."/>
            <person name="Castelle C.J."/>
            <person name="Probst A.J."/>
            <person name="Thomas B.C."/>
            <person name="Singh A."/>
            <person name="Wilkins M.J."/>
            <person name="Karaoz U."/>
            <person name="Brodie E.L."/>
            <person name="Williams K.H."/>
            <person name="Hubbard S.S."/>
            <person name="Banfield J.F."/>
        </authorList>
    </citation>
    <scope>NUCLEOTIDE SEQUENCE [LARGE SCALE GENOMIC DNA]</scope>
</reference>
<dbReference type="AlphaFoldDB" id="A0A1F8DUU2"/>